<dbReference type="Proteomes" id="UP001524944">
    <property type="component" value="Unassembled WGS sequence"/>
</dbReference>
<dbReference type="RefSeq" id="WP_257913308.1">
    <property type="nucleotide sequence ID" value="NZ_JANPWE010000004.1"/>
</dbReference>
<organism evidence="2 3">
    <name type="scientific">Dehalobacterium formicoaceticum</name>
    <dbReference type="NCBI Taxonomy" id="51515"/>
    <lineage>
        <taxon>Bacteria</taxon>
        <taxon>Bacillati</taxon>
        <taxon>Bacillota</taxon>
        <taxon>Clostridia</taxon>
        <taxon>Eubacteriales</taxon>
        <taxon>Peptococcaceae</taxon>
        <taxon>Dehalobacterium</taxon>
    </lineage>
</organism>
<name>A0ABT1Y7V4_9FIRM</name>
<evidence type="ECO:0008006" key="4">
    <source>
        <dbReference type="Google" id="ProtNLM"/>
    </source>
</evidence>
<evidence type="ECO:0000313" key="3">
    <source>
        <dbReference type="Proteomes" id="UP001524944"/>
    </source>
</evidence>
<accession>A0ABT1Y7V4</accession>
<evidence type="ECO:0000256" key="1">
    <source>
        <dbReference type="SAM" id="SignalP"/>
    </source>
</evidence>
<protein>
    <recommendedName>
        <fullName evidence="4">Lipoprotein</fullName>
    </recommendedName>
</protein>
<evidence type="ECO:0000313" key="2">
    <source>
        <dbReference type="EMBL" id="MCR6545756.1"/>
    </source>
</evidence>
<comment type="caution">
    <text evidence="2">The sequence shown here is derived from an EMBL/GenBank/DDBJ whole genome shotgun (WGS) entry which is preliminary data.</text>
</comment>
<proteinExistence type="predicted"/>
<keyword evidence="3" id="KW-1185">Reference proteome</keyword>
<dbReference type="PROSITE" id="PS51257">
    <property type="entry name" value="PROKAR_LIPOPROTEIN"/>
    <property type="match status" value="1"/>
</dbReference>
<gene>
    <name evidence="2" type="ORF">NVS47_09575</name>
</gene>
<feature type="chain" id="PRO_5047018507" description="Lipoprotein" evidence="1">
    <location>
        <begin position="23"/>
        <end position="128"/>
    </location>
</feature>
<feature type="signal peptide" evidence="1">
    <location>
        <begin position="1"/>
        <end position="22"/>
    </location>
</feature>
<keyword evidence="1" id="KW-0732">Signal</keyword>
<sequence>MLFRKLSAGIILAAMLLLSACAAPNGIMVLENLNGTGFTMDLTQFNAETKWGMSLTGGDVLQVEVTRDSGKIALAVNGKNGSEPYTGNDLESGIFTITVSEADEYVFRITGKDATGKILVKNLGSGVK</sequence>
<reference evidence="2 3" key="1">
    <citation type="submission" date="2022-08" db="EMBL/GenBank/DDBJ databases">
        <title>Proteogenomics of the novel Dehalobacterium formicoaceticum strain EZ94 highlights a key role of methyltransferases during anaerobic dichloromethane degradation.</title>
        <authorList>
            <person name="Wasmund K."/>
        </authorList>
    </citation>
    <scope>NUCLEOTIDE SEQUENCE [LARGE SCALE GENOMIC DNA]</scope>
    <source>
        <strain evidence="2 3">EZ94</strain>
    </source>
</reference>
<dbReference type="EMBL" id="JANPWE010000004">
    <property type="protein sequence ID" value="MCR6545756.1"/>
    <property type="molecule type" value="Genomic_DNA"/>
</dbReference>